<proteinExistence type="predicted"/>
<feature type="compositionally biased region" description="Low complexity" evidence="1">
    <location>
        <begin position="68"/>
        <end position="82"/>
    </location>
</feature>
<protein>
    <recommendedName>
        <fullName evidence="5">Translation initiation factor IF-2</fullName>
    </recommendedName>
</protein>
<evidence type="ECO:0000256" key="1">
    <source>
        <dbReference type="SAM" id="MobiDB-lite"/>
    </source>
</evidence>
<keyword evidence="2" id="KW-0812">Transmembrane</keyword>
<feature type="compositionally biased region" description="Basic and acidic residues" evidence="1">
    <location>
        <begin position="27"/>
        <end position="37"/>
    </location>
</feature>
<evidence type="ECO:0008006" key="5">
    <source>
        <dbReference type="Google" id="ProtNLM"/>
    </source>
</evidence>
<sequence length="266" mass="27284">MTGEERTPPRGPEEPAGLDDTTTVVPRGERGRRRDDAPVPGEAPVPVLDEAHDDATVVVPRRGRRAAGEGAAGSAPSASSRVPPVPPQAPVPPNGSVRSDPAPSGSSPSGSSPGEPVDDATVIVRRGAAPGVDDATVVAPARRRSRTGAPAPERRRDPRPDPPASPVEDPPWSAVLPRSGVGGGVLPSIYGPRSPRQGADRTDADAVHRRIGPPPAAAAAPQPEREPLPSLARRARRSRIITVSAYAATAAVSVLGLWGVARLAFG</sequence>
<evidence type="ECO:0000313" key="4">
    <source>
        <dbReference type="Proteomes" id="UP000285768"/>
    </source>
</evidence>
<gene>
    <name evidence="3" type="ORF">Leucomu_01500</name>
</gene>
<feature type="compositionally biased region" description="Low complexity" evidence="1">
    <location>
        <begin position="103"/>
        <end position="114"/>
    </location>
</feature>
<keyword evidence="2" id="KW-1133">Transmembrane helix</keyword>
<feature type="compositionally biased region" description="Basic and acidic residues" evidence="1">
    <location>
        <begin position="198"/>
        <end position="208"/>
    </location>
</feature>
<feature type="compositionally biased region" description="Low complexity" evidence="1">
    <location>
        <begin position="217"/>
        <end position="231"/>
    </location>
</feature>
<feature type="transmembrane region" description="Helical" evidence="2">
    <location>
        <begin position="240"/>
        <end position="261"/>
    </location>
</feature>
<keyword evidence="2" id="KW-0472">Membrane</keyword>
<feature type="compositionally biased region" description="Basic and acidic residues" evidence="1">
    <location>
        <begin position="1"/>
        <end position="13"/>
    </location>
</feature>
<dbReference type="Proteomes" id="UP000285768">
    <property type="component" value="Chromosome"/>
</dbReference>
<feature type="region of interest" description="Disordered" evidence="1">
    <location>
        <begin position="1"/>
        <end position="231"/>
    </location>
</feature>
<feature type="compositionally biased region" description="Pro residues" evidence="1">
    <location>
        <begin position="83"/>
        <end position="93"/>
    </location>
</feature>
<dbReference type="EMBL" id="CP035037">
    <property type="protein sequence ID" value="QAB16780.1"/>
    <property type="molecule type" value="Genomic_DNA"/>
</dbReference>
<keyword evidence="4" id="KW-1185">Reference proteome</keyword>
<evidence type="ECO:0000256" key="2">
    <source>
        <dbReference type="SAM" id="Phobius"/>
    </source>
</evidence>
<evidence type="ECO:0000313" key="3">
    <source>
        <dbReference type="EMBL" id="QAB16780.1"/>
    </source>
</evidence>
<reference evidence="3 4" key="1">
    <citation type="submission" date="2019-01" db="EMBL/GenBank/DDBJ databases">
        <title>Leucobacter muris sp. nov. isolated from the nose of a laboratory mouse.</title>
        <authorList>
            <person name="Benga L."/>
            <person name="Sproeer C."/>
            <person name="Schumann P."/>
            <person name="Verbarg S."/>
            <person name="Bunk B."/>
            <person name="Engelhardt E."/>
            <person name="Benten P.M."/>
            <person name="Sager M."/>
        </authorList>
    </citation>
    <scope>NUCLEOTIDE SEQUENCE [LARGE SCALE GENOMIC DNA]</scope>
    <source>
        <strain evidence="3 4">DSM 101948</strain>
    </source>
</reference>
<dbReference type="RefSeq" id="WP_128386115.1">
    <property type="nucleotide sequence ID" value="NZ_CP035037.1"/>
</dbReference>
<accession>A0ABX5QCI5</accession>
<name>A0ABX5QCI5_9MICO</name>
<organism evidence="3 4">
    <name type="scientific">Leucobacter muris</name>
    <dbReference type="NCBI Taxonomy" id="1935379"/>
    <lineage>
        <taxon>Bacteria</taxon>
        <taxon>Bacillati</taxon>
        <taxon>Actinomycetota</taxon>
        <taxon>Actinomycetes</taxon>
        <taxon>Micrococcales</taxon>
        <taxon>Microbacteriaceae</taxon>
        <taxon>Leucobacter</taxon>
    </lineage>
</organism>